<keyword evidence="2" id="KW-1003">Cell membrane</keyword>
<dbReference type="InterPro" id="IPR000620">
    <property type="entry name" value="EamA_dom"/>
</dbReference>
<dbReference type="InterPro" id="IPR051258">
    <property type="entry name" value="Diverse_Substrate_Transporter"/>
</dbReference>
<dbReference type="EMBL" id="BAABFC010000025">
    <property type="protein sequence ID" value="GAA4503514.1"/>
    <property type="molecule type" value="Genomic_DNA"/>
</dbReference>
<feature type="transmembrane region" description="Helical" evidence="6">
    <location>
        <begin position="65"/>
        <end position="89"/>
    </location>
</feature>
<organism evidence="8 9">
    <name type="scientific">Pseudaeromonas paramecii</name>
    <dbReference type="NCBI Taxonomy" id="2138166"/>
    <lineage>
        <taxon>Bacteria</taxon>
        <taxon>Pseudomonadati</taxon>
        <taxon>Pseudomonadota</taxon>
        <taxon>Gammaproteobacteria</taxon>
        <taxon>Aeromonadales</taxon>
        <taxon>Aeromonadaceae</taxon>
        <taxon>Pseudaeromonas</taxon>
    </lineage>
</organism>
<dbReference type="Gene3D" id="1.10.3730.20">
    <property type="match status" value="1"/>
</dbReference>
<feature type="transmembrane region" description="Helical" evidence="6">
    <location>
        <begin position="36"/>
        <end position="53"/>
    </location>
</feature>
<feature type="transmembrane region" description="Helical" evidence="6">
    <location>
        <begin position="237"/>
        <end position="256"/>
    </location>
</feature>
<feature type="transmembrane region" description="Helical" evidence="6">
    <location>
        <begin position="207"/>
        <end position="225"/>
    </location>
</feature>
<keyword evidence="9" id="KW-1185">Reference proteome</keyword>
<sequence length="291" mass="30963">MPANLMLLSAAAIWGFGFVAQRLGMDHLEPFAFNGLRFLLGSLSLLPLIWFFARRGQGQADQGSLLKAGCLAGCMLFIAATLQQVGLLYTTAAKAGFITGLYLILVPIFGLLLKHTTGITTWIGAVLAVVGLYLLSINDDFSMSFGDLLQFIGALFWAMHILVIDHYSGKVNALRLAASQFLFCGLLSMGVSFVIETPTLAGIQSGWQPLLYAGLVSVGVAYTLQVVGQQKANPAHAAILLSLEAVFAAIGGVWLLDESLSLRAWIGCGLMLGGMLLSQVRWPSGQAAQPA</sequence>
<comment type="subcellular location">
    <subcellularLocation>
        <location evidence="1">Cell membrane</location>
        <topology evidence="1">Multi-pass membrane protein</topology>
    </subcellularLocation>
</comment>
<accession>A0ABP8QK65</accession>
<feature type="domain" description="EamA" evidence="7">
    <location>
        <begin position="3"/>
        <end position="136"/>
    </location>
</feature>
<feature type="transmembrane region" description="Helical" evidence="6">
    <location>
        <begin position="95"/>
        <end position="112"/>
    </location>
</feature>
<protein>
    <submittedName>
        <fullName evidence="8">DMT family transporter</fullName>
    </submittedName>
</protein>
<feature type="transmembrane region" description="Helical" evidence="6">
    <location>
        <begin position="176"/>
        <end position="195"/>
    </location>
</feature>
<feature type="transmembrane region" description="Helical" evidence="6">
    <location>
        <begin position="148"/>
        <end position="164"/>
    </location>
</feature>
<keyword evidence="3 6" id="KW-0812">Transmembrane</keyword>
<comment type="caution">
    <text evidence="8">The sequence shown here is derived from an EMBL/GenBank/DDBJ whole genome shotgun (WGS) entry which is preliminary data.</text>
</comment>
<evidence type="ECO:0000313" key="8">
    <source>
        <dbReference type="EMBL" id="GAA4503514.1"/>
    </source>
</evidence>
<name>A0ABP8QK65_9GAMM</name>
<keyword evidence="5 6" id="KW-0472">Membrane</keyword>
<keyword evidence="4 6" id="KW-1133">Transmembrane helix</keyword>
<gene>
    <name evidence="8" type="ORF">GCM10023095_29900</name>
</gene>
<feature type="domain" description="EamA" evidence="7">
    <location>
        <begin position="145"/>
        <end position="277"/>
    </location>
</feature>
<proteinExistence type="predicted"/>
<evidence type="ECO:0000256" key="4">
    <source>
        <dbReference type="ARBA" id="ARBA00022989"/>
    </source>
</evidence>
<dbReference type="RefSeq" id="WP_345014559.1">
    <property type="nucleotide sequence ID" value="NZ_BAABFC010000025.1"/>
</dbReference>
<dbReference type="Pfam" id="PF00892">
    <property type="entry name" value="EamA"/>
    <property type="match status" value="2"/>
</dbReference>
<evidence type="ECO:0000256" key="2">
    <source>
        <dbReference type="ARBA" id="ARBA00022475"/>
    </source>
</evidence>
<reference evidence="9" key="1">
    <citation type="journal article" date="2019" name="Int. J. Syst. Evol. Microbiol.">
        <title>The Global Catalogue of Microorganisms (GCM) 10K type strain sequencing project: providing services to taxonomists for standard genome sequencing and annotation.</title>
        <authorList>
            <consortium name="The Broad Institute Genomics Platform"/>
            <consortium name="The Broad Institute Genome Sequencing Center for Infectious Disease"/>
            <person name="Wu L."/>
            <person name="Ma J."/>
        </authorList>
    </citation>
    <scope>NUCLEOTIDE SEQUENCE [LARGE SCALE GENOMIC DNA]</scope>
    <source>
        <strain evidence="9">JCM 32226</strain>
    </source>
</reference>
<feature type="transmembrane region" description="Helical" evidence="6">
    <location>
        <begin position="119"/>
        <end position="136"/>
    </location>
</feature>
<evidence type="ECO:0000256" key="3">
    <source>
        <dbReference type="ARBA" id="ARBA00022692"/>
    </source>
</evidence>
<evidence type="ECO:0000256" key="5">
    <source>
        <dbReference type="ARBA" id="ARBA00023136"/>
    </source>
</evidence>
<evidence type="ECO:0000313" key="9">
    <source>
        <dbReference type="Proteomes" id="UP001501321"/>
    </source>
</evidence>
<evidence type="ECO:0000259" key="7">
    <source>
        <dbReference type="Pfam" id="PF00892"/>
    </source>
</evidence>
<dbReference type="PANTHER" id="PTHR42920:SF5">
    <property type="entry name" value="EAMA DOMAIN-CONTAINING PROTEIN"/>
    <property type="match status" value="1"/>
</dbReference>
<dbReference type="Proteomes" id="UP001501321">
    <property type="component" value="Unassembled WGS sequence"/>
</dbReference>
<dbReference type="PANTHER" id="PTHR42920">
    <property type="entry name" value="OS03G0707200 PROTEIN-RELATED"/>
    <property type="match status" value="1"/>
</dbReference>
<dbReference type="SUPFAM" id="SSF103481">
    <property type="entry name" value="Multidrug resistance efflux transporter EmrE"/>
    <property type="match status" value="2"/>
</dbReference>
<evidence type="ECO:0000256" key="6">
    <source>
        <dbReference type="SAM" id="Phobius"/>
    </source>
</evidence>
<dbReference type="InterPro" id="IPR037185">
    <property type="entry name" value="EmrE-like"/>
</dbReference>
<evidence type="ECO:0000256" key="1">
    <source>
        <dbReference type="ARBA" id="ARBA00004651"/>
    </source>
</evidence>